<evidence type="ECO:0000313" key="3">
    <source>
        <dbReference type="Proteomes" id="UP001151752"/>
    </source>
</evidence>
<evidence type="ECO:0000313" key="2">
    <source>
        <dbReference type="EMBL" id="KAJ6768956.1"/>
    </source>
</evidence>
<comment type="caution">
    <text evidence="2">The sequence shown here is derived from an EMBL/GenBank/DDBJ whole genome shotgun (WGS) entry which is preliminary data.</text>
</comment>
<reference evidence="2" key="1">
    <citation type="submission" date="2022-11" db="EMBL/GenBank/DDBJ databases">
        <authorList>
            <person name="Hyden B.L."/>
            <person name="Feng K."/>
            <person name="Yates T."/>
            <person name="Jawdy S."/>
            <person name="Smart L.B."/>
            <person name="Muchero W."/>
        </authorList>
    </citation>
    <scope>NUCLEOTIDE SEQUENCE</scope>
    <source>
        <tissue evidence="2">Shoot tip</tissue>
    </source>
</reference>
<evidence type="ECO:0000256" key="1">
    <source>
        <dbReference type="SAM" id="SignalP"/>
    </source>
</evidence>
<feature type="chain" id="PRO_5040409564" evidence="1">
    <location>
        <begin position="16"/>
        <end position="46"/>
    </location>
</feature>
<protein>
    <submittedName>
        <fullName evidence="2">Uncharacterized protein</fullName>
    </submittedName>
</protein>
<reference evidence="2" key="2">
    <citation type="journal article" date="2023" name="Int. J. Mol. Sci.">
        <title>De Novo Assembly and Annotation of 11 Diverse Shrub Willow (Salix) Genomes Reveals Novel Gene Organization in Sex-Linked Regions.</title>
        <authorList>
            <person name="Hyden B."/>
            <person name="Feng K."/>
            <person name="Yates T.B."/>
            <person name="Jawdy S."/>
            <person name="Cereghino C."/>
            <person name="Smart L.B."/>
            <person name="Muchero W."/>
        </authorList>
    </citation>
    <scope>NUCLEOTIDE SEQUENCE</scope>
    <source>
        <tissue evidence="2">Shoot tip</tissue>
    </source>
</reference>
<proteinExistence type="predicted"/>
<name>A0A9Q1AFA2_9ROSI</name>
<keyword evidence="3" id="KW-1185">Reference proteome</keyword>
<accession>A0A9Q1AFA2</accession>
<sequence length="46" mass="5325">MIELCLLLILEGASLRSLVDVVPELDSRNLTVEQTYFFRFLSVMFC</sequence>
<dbReference type="Proteomes" id="UP001151752">
    <property type="component" value="Chromosome 8"/>
</dbReference>
<feature type="signal peptide" evidence="1">
    <location>
        <begin position="1"/>
        <end position="15"/>
    </location>
</feature>
<dbReference type="AlphaFoldDB" id="A0A9Q1AFA2"/>
<gene>
    <name evidence="2" type="ORF">OIU74_022594</name>
</gene>
<organism evidence="2 3">
    <name type="scientific">Salix koriyanagi</name>
    <dbReference type="NCBI Taxonomy" id="2511006"/>
    <lineage>
        <taxon>Eukaryota</taxon>
        <taxon>Viridiplantae</taxon>
        <taxon>Streptophyta</taxon>
        <taxon>Embryophyta</taxon>
        <taxon>Tracheophyta</taxon>
        <taxon>Spermatophyta</taxon>
        <taxon>Magnoliopsida</taxon>
        <taxon>eudicotyledons</taxon>
        <taxon>Gunneridae</taxon>
        <taxon>Pentapetalae</taxon>
        <taxon>rosids</taxon>
        <taxon>fabids</taxon>
        <taxon>Malpighiales</taxon>
        <taxon>Salicaceae</taxon>
        <taxon>Saliceae</taxon>
        <taxon>Salix</taxon>
    </lineage>
</organism>
<keyword evidence="1" id="KW-0732">Signal</keyword>
<dbReference type="EMBL" id="JAPFFM010000003">
    <property type="protein sequence ID" value="KAJ6768956.1"/>
    <property type="molecule type" value="Genomic_DNA"/>
</dbReference>